<dbReference type="OrthoDB" id="3297501at2"/>
<keyword evidence="1" id="KW-1133">Transmembrane helix</keyword>
<keyword evidence="3" id="KW-1185">Reference proteome</keyword>
<feature type="transmembrane region" description="Helical" evidence="1">
    <location>
        <begin position="12"/>
        <end position="33"/>
    </location>
</feature>
<proteinExistence type="predicted"/>
<reference evidence="2 3" key="1">
    <citation type="submission" date="2016-10" db="EMBL/GenBank/DDBJ databases">
        <authorList>
            <person name="de Groot N.N."/>
        </authorList>
    </citation>
    <scope>NUCLEOTIDE SEQUENCE [LARGE SCALE GENOMIC DNA]</scope>
    <source>
        <strain evidence="2 3">DSM 43941</strain>
    </source>
</reference>
<name>A0A1H1QBE5_9ACTN</name>
<evidence type="ECO:0000256" key="1">
    <source>
        <dbReference type="SAM" id="Phobius"/>
    </source>
</evidence>
<gene>
    <name evidence="2" type="ORF">SAMN04489716_0259</name>
</gene>
<dbReference type="Proteomes" id="UP000198688">
    <property type="component" value="Chromosome I"/>
</dbReference>
<organism evidence="2 3">
    <name type="scientific">Actinoplanes derwentensis</name>
    <dbReference type="NCBI Taxonomy" id="113562"/>
    <lineage>
        <taxon>Bacteria</taxon>
        <taxon>Bacillati</taxon>
        <taxon>Actinomycetota</taxon>
        <taxon>Actinomycetes</taxon>
        <taxon>Micromonosporales</taxon>
        <taxon>Micromonosporaceae</taxon>
        <taxon>Actinoplanes</taxon>
    </lineage>
</organism>
<evidence type="ECO:0008006" key="4">
    <source>
        <dbReference type="Google" id="ProtNLM"/>
    </source>
</evidence>
<sequence length="151" mass="16801">MSSRTYRHLPWLGWCFVVLSMLAGGAVAVVLPAVREPAADTVSKAVFGLFLIAVCALFPVGCFRMRTVIDDEAVTQYWITRSFRVPLGEITGAELSDGGHRWFLRVFRGEETYEIIPCMVVFRPGGLVFPRPPRVLAEVDADLTARLGSRR</sequence>
<evidence type="ECO:0000313" key="3">
    <source>
        <dbReference type="Proteomes" id="UP000198688"/>
    </source>
</evidence>
<dbReference type="RefSeq" id="WP_092540826.1">
    <property type="nucleotide sequence ID" value="NZ_BOMJ01000004.1"/>
</dbReference>
<keyword evidence="1" id="KW-0472">Membrane</keyword>
<dbReference type="EMBL" id="LT629758">
    <property type="protein sequence ID" value="SDS20838.1"/>
    <property type="molecule type" value="Genomic_DNA"/>
</dbReference>
<accession>A0A1H1QBE5</accession>
<protein>
    <recommendedName>
        <fullName evidence="4">PH domain-containing protein</fullName>
    </recommendedName>
</protein>
<evidence type="ECO:0000313" key="2">
    <source>
        <dbReference type="EMBL" id="SDS20838.1"/>
    </source>
</evidence>
<feature type="transmembrane region" description="Helical" evidence="1">
    <location>
        <begin position="45"/>
        <end position="63"/>
    </location>
</feature>
<dbReference type="AlphaFoldDB" id="A0A1H1QBE5"/>
<keyword evidence="1" id="KW-0812">Transmembrane</keyword>